<dbReference type="AlphaFoldDB" id="A0AAU2V5B6"/>
<dbReference type="FunFam" id="3.40.50.720:FF:000173">
    <property type="entry name" value="3-oxoacyl-[acyl-carrier protein] reductase"/>
    <property type="match status" value="1"/>
</dbReference>
<dbReference type="EC" id="1.1.1.100" evidence="4"/>
<name>A0AAU2V5B6_9ACTN</name>
<evidence type="ECO:0000259" key="3">
    <source>
        <dbReference type="SMART" id="SM00822"/>
    </source>
</evidence>
<dbReference type="InterPro" id="IPR057326">
    <property type="entry name" value="KR_dom"/>
</dbReference>
<proteinExistence type="inferred from homology"/>
<dbReference type="InterPro" id="IPR050259">
    <property type="entry name" value="SDR"/>
</dbReference>
<reference evidence="4" key="1">
    <citation type="submission" date="2022-10" db="EMBL/GenBank/DDBJ databases">
        <title>The complete genomes of actinobacterial strains from the NBC collection.</title>
        <authorList>
            <person name="Joergensen T.S."/>
            <person name="Alvarez Arevalo M."/>
            <person name="Sterndorff E.B."/>
            <person name="Faurdal D."/>
            <person name="Vuksanovic O."/>
            <person name="Mourched A.-S."/>
            <person name="Charusanti P."/>
            <person name="Shaw S."/>
            <person name="Blin K."/>
            <person name="Weber T."/>
        </authorList>
    </citation>
    <scope>NUCLEOTIDE SEQUENCE</scope>
    <source>
        <strain evidence="4">NBC_00003</strain>
    </source>
</reference>
<organism evidence="4">
    <name type="scientific">Streptomyces sp. NBC_00003</name>
    <dbReference type="NCBI Taxonomy" id="2903608"/>
    <lineage>
        <taxon>Bacteria</taxon>
        <taxon>Bacillati</taxon>
        <taxon>Actinomycetota</taxon>
        <taxon>Actinomycetes</taxon>
        <taxon>Kitasatosporales</taxon>
        <taxon>Streptomycetaceae</taxon>
        <taxon>Streptomyces</taxon>
    </lineage>
</organism>
<comment type="similarity">
    <text evidence="1">Belongs to the short-chain dehydrogenases/reductases (SDR) family.</text>
</comment>
<evidence type="ECO:0000256" key="1">
    <source>
        <dbReference type="ARBA" id="ARBA00006484"/>
    </source>
</evidence>
<dbReference type="SMART" id="SM00822">
    <property type="entry name" value="PKS_KR"/>
    <property type="match status" value="1"/>
</dbReference>
<dbReference type="EMBL" id="CP108318">
    <property type="protein sequence ID" value="WTW62562.1"/>
    <property type="molecule type" value="Genomic_DNA"/>
</dbReference>
<keyword evidence="2 4" id="KW-0560">Oxidoreductase</keyword>
<dbReference type="Gene3D" id="3.40.50.720">
    <property type="entry name" value="NAD(P)-binding Rossmann-like Domain"/>
    <property type="match status" value="1"/>
</dbReference>
<dbReference type="PRINTS" id="PR00081">
    <property type="entry name" value="GDHRDH"/>
</dbReference>
<dbReference type="PROSITE" id="PS00061">
    <property type="entry name" value="ADH_SHORT"/>
    <property type="match status" value="1"/>
</dbReference>
<dbReference type="GO" id="GO:0032787">
    <property type="term" value="P:monocarboxylic acid metabolic process"/>
    <property type="evidence" value="ECO:0007669"/>
    <property type="project" value="UniProtKB-ARBA"/>
</dbReference>
<gene>
    <name evidence="4" type="primary">fabG</name>
    <name evidence="4" type="ORF">OG549_18955</name>
</gene>
<dbReference type="InterPro" id="IPR020904">
    <property type="entry name" value="Sc_DH/Rdtase_CS"/>
</dbReference>
<dbReference type="Pfam" id="PF13561">
    <property type="entry name" value="adh_short_C2"/>
    <property type="match status" value="1"/>
</dbReference>
<protein>
    <submittedName>
        <fullName evidence="4">3-oxoacyl-ACP reductase FabG</fullName>
        <ecNumber evidence="4">1.1.1.100</ecNumber>
    </submittedName>
</protein>
<dbReference type="InterPro" id="IPR002347">
    <property type="entry name" value="SDR_fam"/>
</dbReference>
<sequence length="253" mass="26601">MQETPVTPPSAPIALVTGGSRGIGRAVVERLLSDGYDVSYCYRGRPQDADDVVKLAAHHGRRLFEAAVDVTDEQAVIAYVAETAQRLGPIDAVVTSAGIVHDSPLATMSAEAWHSVIDTNLTGTYNVCRAVVFPMMKQSRGTIVNISSVTGVYGNATQSNYAASKAGIIGFTKSLAKEVARFGIRANVVAPGMIATDMTDGMSDKARTKLVKQIPLGRIGSVTEVADAVAFLASERASYVTGQVLQIDGGISQ</sequence>
<dbReference type="GO" id="GO:0004316">
    <property type="term" value="F:3-oxoacyl-[acyl-carrier-protein] reductase (NADPH) activity"/>
    <property type="evidence" value="ECO:0007669"/>
    <property type="project" value="UniProtKB-EC"/>
</dbReference>
<evidence type="ECO:0000256" key="2">
    <source>
        <dbReference type="ARBA" id="ARBA00023002"/>
    </source>
</evidence>
<dbReference type="PANTHER" id="PTHR42879">
    <property type="entry name" value="3-OXOACYL-(ACYL-CARRIER-PROTEIN) REDUCTASE"/>
    <property type="match status" value="1"/>
</dbReference>
<feature type="domain" description="Ketoreductase" evidence="3">
    <location>
        <begin position="12"/>
        <end position="197"/>
    </location>
</feature>
<dbReference type="InterPro" id="IPR036291">
    <property type="entry name" value="NAD(P)-bd_dom_sf"/>
</dbReference>
<dbReference type="SUPFAM" id="SSF51735">
    <property type="entry name" value="NAD(P)-binding Rossmann-fold domains"/>
    <property type="match status" value="1"/>
</dbReference>
<accession>A0AAU2V5B6</accession>
<dbReference type="PRINTS" id="PR00080">
    <property type="entry name" value="SDRFAMILY"/>
</dbReference>
<dbReference type="NCBIfam" id="NF009466">
    <property type="entry name" value="PRK12826.1-2"/>
    <property type="match status" value="1"/>
</dbReference>
<dbReference type="PANTHER" id="PTHR42879:SF2">
    <property type="entry name" value="3-OXOACYL-[ACYL-CARRIER-PROTEIN] REDUCTASE FABG"/>
    <property type="match status" value="1"/>
</dbReference>
<evidence type="ECO:0000313" key="4">
    <source>
        <dbReference type="EMBL" id="WTW62562.1"/>
    </source>
</evidence>